<reference evidence="2 3" key="2">
    <citation type="submission" date="2015-01" db="EMBL/GenBank/DDBJ databases">
        <authorList>
            <consortium name="NBRP consortium"/>
            <person name="Sawabe T."/>
            <person name="Meirelles P."/>
            <person name="Feng G."/>
            <person name="Sayaka M."/>
            <person name="Hattori M."/>
            <person name="Ohkuma M."/>
        </authorList>
    </citation>
    <scope>NUCLEOTIDE SEQUENCE [LARGE SCALE GENOMIC DNA]</scope>
    <source>
        <strain evidence="2 3">JCM19232</strain>
    </source>
</reference>
<dbReference type="EMBL" id="BBSA01000003">
    <property type="protein sequence ID" value="GAM61690.1"/>
    <property type="molecule type" value="Genomic_DNA"/>
</dbReference>
<sequence>MSNLDEELYNAYVSEEFRKSANEVKDEIDKKINDYLGEFRAYLDSVCAQLEQKNYQQQFAQESQQVIERTEVARQRSEEIAKLCKEIEQQAPGLKEQVAQLSDANRALETELVRINQQASGIGQNIGKFIASNLKSVITGGIKIF</sequence>
<keyword evidence="1" id="KW-0175">Coiled coil</keyword>
<evidence type="ECO:0000313" key="3">
    <source>
        <dbReference type="Proteomes" id="UP000031670"/>
    </source>
</evidence>
<accession>A0A0B8P4I9</accession>
<feature type="coiled-coil region" evidence="1">
    <location>
        <begin position="84"/>
        <end position="118"/>
    </location>
</feature>
<dbReference type="Proteomes" id="UP000031670">
    <property type="component" value="Unassembled WGS sequence"/>
</dbReference>
<protein>
    <submittedName>
        <fullName evidence="2">Uncharacterized protein</fullName>
    </submittedName>
</protein>
<gene>
    <name evidence="2" type="ORF">JCM19232_5991</name>
</gene>
<reference evidence="2 3" key="1">
    <citation type="submission" date="2015-01" db="EMBL/GenBank/DDBJ databases">
        <title>Vibrio sp. C5 JCM 19232 whole genome shotgun sequence.</title>
        <authorList>
            <person name="Sawabe T."/>
            <person name="Meirelles P."/>
            <person name="Feng G."/>
            <person name="Sayaka M."/>
            <person name="Hattori M."/>
            <person name="Ohkuma M."/>
        </authorList>
    </citation>
    <scope>NUCLEOTIDE SEQUENCE [LARGE SCALE GENOMIC DNA]</scope>
    <source>
        <strain evidence="2 3">JCM19232</strain>
    </source>
</reference>
<name>A0A0B8P4I9_9VIBR</name>
<evidence type="ECO:0000313" key="2">
    <source>
        <dbReference type="EMBL" id="GAM61690.1"/>
    </source>
</evidence>
<organism evidence="2 3">
    <name type="scientific">Vibrio ishigakensis</name>
    <dbReference type="NCBI Taxonomy" id="1481914"/>
    <lineage>
        <taxon>Bacteria</taxon>
        <taxon>Pseudomonadati</taxon>
        <taxon>Pseudomonadota</taxon>
        <taxon>Gammaproteobacteria</taxon>
        <taxon>Vibrionales</taxon>
        <taxon>Vibrionaceae</taxon>
        <taxon>Vibrio</taxon>
    </lineage>
</organism>
<dbReference type="AlphaFoldDB" id="A0A0B8P4I9"/>
<comment type="caution">
    <text evidence="2">The sequence shown here is derived from an EMBL/GenBank/DDBJ whole genome shotgun (WGS) entry which is preliminary data.</text>
</comment>
<evidence type="ECO:0000256" key="1">
    <source>
        <dbReference type="SAM" id="Coils"/>
    </source>
</evidence>
<proteinExistence type="predicted"/>